<evidence type="ECO:0000313" key="1">
    <source>
        <dbReference type="EMBL" id="CUV64970.1"/>
    </source>
</evidence>
<proteinExistence type="predicted"/>
<accession>A0A0S4XKU8</accession>
<gene>
    <name evidence="1" type="ORF">BN3087_130007</name>
</gene>
<organism evidence="1">
    <name type="scientific">Sulfurovum sp. enrichment culture clone C5</name>
    <dbReference type="NCBI Taxonomy" id="497650"/>
    <lineage>
        <taxon>Bacteria</taxon>
        <taxon>Pseudomonadati</taxon>
        <taxon>Campylobacterota</taxon>
        <taxon>Epsilonproteobacteria</taxon>
        <taxon>Campylobacterales</taxon>
        <taxon>Sulfurovaceae</taxon>
        <taxon>Sulfurovum</taxon>
        <taxon>environmental samples</taxon>
    </lineage>
</organism>
<sequence length="110" mass="13013">MRRFIKGFGKRYFKLSSIIAYSTAIKLNSQEVVFSLFRSDKKAQLSEIEDEEEDPPNDIFVINTKICNCAKAYCHKVRLTLRLNHFIPRCPYYTTWYAFRRTGVHPPIIF</sequence>
<dbReference type="AlphaFoldDB" id="A0A0S4XKU8"/>
<name>A0A0S4XKU8_9BACT</name>
<dbReference type="EMBL" id="FAXN01000011">
    <property type="protein sequence ID" value="CUV64970.1"/>
    <property type="molecule type" value="Genomic_DNA"/>
</dbReference>
<reference evidence="1" key="1">
    <citation type="submission" date="2015-11" db="EMBL/GenBank/DDBJ databases">
        <authorList>
            <person name="Zhang Y."/>
            <person name="Guo Z."/>
        </authorList>
    </citation>
    <scope>NUCLEOTIDE SEQUENCE</scope>
    <source>
        <strain evidence="1">BN30871</strain>
    </source>
</reference>
<protein>
    <submittedName>
        <fullName evidence="1">Uncharacterized protein</fullName>
    </submittedName>
</protein>